<keyword evidence="2" id="KW-0472">Membrane</keyword>
<accession>A0A1H1YST8</accession>
<feature type="compositionally biased region" description="Pro residues" evidence="1">
    <location>
        <begin position="58"/>
        <end position="69"/>
    </location>
</feature>
<name>A0A1H1YST8_9MICC</name>
<keyword evidence="4" id="KW-1185">Reference proteome</keyword>
<keyword evidence="2" id="KW-0812">Transmembrane</keyword>
<dbReference type="Proteomes" id="UP000198751">
    <property type="component" value="Chromosome I"/>
</dbReference>
<dbReference type="RefSeq" id="WP_157693457.1">
    <property type="nucleotide sequence ID" value="NZ_LT629779.1"/>
</dbReference>
<dbReference type="EMBL" id="LT629779">
    <property type="protein sequence ID" value="SDT24349.1"/>
    <property type="molecule type" value="Genomic_DNA"/>
</dbReference>
<evidence type="ECO:0000313" key="3">
    <source>
        <dbReference type="EMBL" id="SDT24349.1"/>
    </source>
</evidence>
<feature type="compositionally biased region" description="Basic and acidic residues" evidence="1">
    <location>
        <begin position="33"/>
        <end position="43"/>
    </location>
</feature>
<keyword evidence="2" id="KW-1133">Transmembrane helix</keyword>
<feature type="transmembrane region" description="Helical" evidence="2">
    <location>
        <begin position="79"/>
        <end position="103"/>
    </location>
</feature>
<organism evidence="3 4">
    <name type="scientific">Pseudarthrobacter equi</name>
    <dbReference type="NCBI Taxonomy" id="728066"/>
    <lineage>
        <taxon>Bacteria</taxon>
        <taxon>Bacillati</taxon>
        <taxon>Actinomycetota</taxon>
        <taxon>Actinomycetes</taxon>
        <taxon>Micrococcales</taxon>
        <taxon>Micrococcaceae</taxon>
        <taxon>Pseudarthrobacter</taxon>
    </lineage>
</organism>
<evidence type="ECO:0000313" key="4">
    <source>
        <dbReference type="Proteomes" id="UP000198751"/>
    </source>
</evidence>
<sequence>MTWHDRLGKKRTGNPPSSVKNRAQKYWGSSMEPQKRMGPEYPHKPPNPPQHHYAQNPRPYPQHWAPPPPKKSKKGRTGWILGIIAVFLTICGILVFAGCSALVREVNGGGGSQAEKAAAMSAAVDNVPGDGWTETYRFQRKVDPGCLSIDTHCLRLEAAWAVDHEVTVDEVASRLGQSIDEFEFEGSGDGTCMTNRDSNSMTQICVGDSADGGHGARVTMTRK</sequence>
<evidence type="ECO:0000256" key="1">
    <source>
        <dbReference type="SAM" id="MobiDB-lite"/>
    </source>
</evidence>
<proteinExistence type="predicted"/>
<reference evidence="4" key="1">
    <citation type="submission" date="2016-10" db="EMBL/GenBank/DDBJ databases">
        <authorList>
            <person name="Varghese N."/>
            <person name="Submissions S."/>
        </authorList>
    </citation>
    <scope>NUCLEOTIDE SEQUENCE [LARGE SCALE GENOMIC DNA]</scope>
    <source>
        <strain evidence="4">IMMIB L-1606</strain>
    </source>
</reference>
<feature type="region of interest" description="Disordered" evidence="1">
    <location>
        <begin position="1"/>
        <end position="72"/>
    </location>
</feature>
<protein>
    <submittedName>
        <fullName evidence="3">Uncharacterized protein</fullName>
    </submittedName>
</protein>
<gene>
    <name evidence="3" type="ORF">SAMN04489743_2138</name>
</gene>
<dbReference type="AlphaFoldDB" id="A0A1H1YST8"/>
<dbReference type="OrthoDB" id="4947718at2"/>
<evidence type="ECO:0000256" key="2">
    <source>
        <dbReference type="SAM" id="Phobius"/>
    </source>
</evidence>